<dbReference type="AlphaFoldDB" id="A0A2S6HGN9"/>
<dbReference type="Proteomes" id="UP000240010">
    <property type="component" value="Unassembled WGS sequence"/>
</dbReference>
<protein>
    <submittedName>
        <fullName evidence="1">Uncharacterized protein</fullName>
    </submittedName>
</protein>
<proteinExistence type="predicted"/>
<accession>A0A2S6HGN9</accession>
<organism evidence="1 2">
    <name type="scientific">Methylobacter tundripaludum</name>
    <dbReference type="NCBI Taxonomy" id="173365"/>
    <lineage>
        <taxon>Bacteria</taxon>
        <taxon>Pseudomonadati</taxon>
        <taxon>Pseudomonadota</taxon>
        <taxon>Gammaproteobacteria</taxon>
        <taxon>Methylococcales</taxon>
        <taxon>Methylococcaceae</taxon>
        <taxon>Methylobacter</taxon>
    </lineage>
</organism>
<dbReference type="EMBL" id="PTIZ01000003">
    <property type="protein sequence ID" value="PPK76639.1"/>
    <property type="molecule type" value="Genomic_DNA"/>
</dbReference>
<comment type="caution">
    <text evidence="1">The sequence shown here is derived from an EMBL/GenBank/DDBJ whole genome shotgun (WGS) entry which is preliminary data.</text>
</comment>
<name>A0A2S6HGN9_9GAMM</name>
<evidence type="ECO:0000313" key="2">
    <source>
        <dbReference type="Proteomes" id="UP000240010"/>
    </source>
</evidence>
<dbReference type="RefSeq" id="WP_104428326.1">
    <property type="nucleotide sequence ID" value="NZ_PTIZ01000003.1"/>
</dbReference>
<gene>
    <name evidence="1" type="ORF">B0F87_103246</name>
</gene>
<evidence type="ECO:0000313" key="1">
    <source>
        <dbReference type="EMBL" id="PPK76639.1"/>
    </source>
</evidence>
<sequence length="329" mass="37447">MTLCVAWLREINKEQELIFATDSCLSGGERWHSGVKLFELPRKDCLICFAGETNRTYPLILNLITSIKFDEHLSNSHTDITEVLDYLTRLFTSLCHSITDYGTQEFRNVLGDFQFLFGGWSWKANQFKLWKLEYNHEAGAFVHDETNGDDMLYCFIGDELEKSQELLVDQISKSGKTLSRRFDMEPFKVLIEMIRNTCYSGIDGAVQLAKIHPPGATEFLGVYWPSVGGKKTFLGKDVSTENNPAVKFVDPDTGEILEDALPETLSFSRVDKELYGDHTDFLVKCYPEGRLKAGLSKRDRSLLKAIIGQIAYSQFIECQQQTADEEQVE</sequence>
<reference evidence="1 2" key="1">
    <citation type="submission" date="2018-02" db="EMBL/GenBank/DDBJ databases">
        <title>Subsurface microbial communities from deep shales in Ohio and West Virginia, USA.</title>
        <authorList>
            <person name="Wrighton K."/>
        </authorList>
    </citation>
    <scope>NUCLEOTIDE SEQUENCE [LARGE SCALE GENOMIC DNA]</scope>
    <source>
        <strain evidence="1 2">OWC-DMM</strain>
    </source>
</reference>